<dbReference type="InterPro" id="IPR032807">
    <property type="entry name" value="GNVR"/>
</dbReference>
<evidence type="ECO:0000256" key="2">
    <source>
        <dbReference type="ARBA" id="ARBA00006683"/>
    </source>
</evidence>
<dbReference type="PANTHER" id="PTHR32309:SF13">
    <property type="entry name" value="FERRIC ENTEROBACTIN TRANSPORT PROTEIN FEPE"/>
    <property type="match status" value="1"/>
</dbReference>
<dbReference type="PANTHER" id="PTHR32309">
    <property type="entry name" value="TYROSINE-PROTEIN KINASE"/>
    <property type="match status" value="1"/>
</dbReference>
<feature type="coiled-coil region" evidence="7">
    <location>
        <begin position="170"/>
        <end position="197"/>
    </location>
</feature>
<keyword evidence="4 8" id="KW-0812">Transmembrane</keyword>
<comment type="similarity">
    <text evidence="2">Belongs to the CpsC/CapA family.</text>
</comment>
<evidence type="ECO:0000259" key="10">
    <source>
        <dbReference type="Pfam" id="PF13807"/>
    </source>
</evidence>
<dbReference type="AlphaFoldDB" id="A0A927WMB6"/>
<protein>
    <submittedName>
        <fullName evidence="11">Chain-length determining protein</fullName>
    </submittedName>
</protein>
<evidence type="ECO:0000256" key="3">
    <source>
        <dbReference type="ARBA" id="ARBA00022475"/>
    </source>
</evidence>
<proteinExistence type="inferred from homology"/>
<feature type="transmembrane region" description="Helical" evidence="8">
    <location>
        <begin position="422"/>
        <end position="443"/>
    </location>
</feature>
<keyword evidence="5 8" id="KW-1133">Transmembrane helix</keyword>
<dbReference type="InterPro" id="IPR050445">
    <property type="entry name" value="Bact_polysacc_biosynth/exp"/>
</dbReference>
<comment type="subcellular location">
    <subcellularLocation>
        <location evidence="1">Cell membrane</location>
        <topology evidence="1">Multi-pass membrane protein</topology>
    </subcellularLocation>
</comment>
<feature type="domain" description="Tyrosine-protein kinase G-rich" evidence="10">
    <location>
        <begin position="365"/>
        <end position="441"/>
    </location>
</feature>
<evidence type="ECO:0000256" key="1">
    <source>
        <dbReference type="ARBA" id="ARBA00004651"/>
    </source>
</evidence>
<dbReference type="EMBL" id="SVBY01000003">
    <property type="protein sequence ID" value="MBE6091678.1"/>
    <property type="molecule type" value="Genomic_DNA"/>
</dbReference>
<evidence type="ECO:0000256" key="7">
    <source>
        <dbReference type="SAM" id="Coils"/>
    </source>
</evidence>
<dbReference type="GO" id="GO:0004713">
    <property type="term" value="F:protein tyrosine kinase activity"/>
    <property type="evidence" value="ECO:0007669"/>
    <property type="project" value="TreeGrafter"/>
</dbReference>
<keyword evidence="3" id="KW-1003">Cell membrane</keyword>
<dbReference type="Pfam" id="PF02706">
    <property type="entry name" value="Wzz"/>
    <property type="match status" value="1"/>
</dbReference>
<feature type="transmembrane region" description="Helical" evidence="8">
    <location>
        <begin position="26"/>
        <end position="45"/>
    </location>
</feature>
<reference evidence="11" key="1">
    <citation type="submission" date="2019-04" db="EMBL/GenBank/DDBJ databases">
        <title>Evolution of Biomass-Degrading Anaerobic Consortia Revealed by Metagenomics.</title>
        <authorList>
            <person name="Peng X."/>
        </authorList>
    </citation>
    <scope>NUCLEOTIDE SEQUENCE</scope>
    <source>
        <strain evidence="11">SIG240</strain>
    </source>
</reference>
<evidence type="ECO:0000256" key="8">
    <source>
        <dbReference type="SAM" id="Phobius"/>
    </source>
</evidence>
<accession>A0A927WMB6</accession>
<organism evidence="11 12">
    <name type="scientific">Selenomonas ruminantium</name>
    <dbReference type="NCBI Taxonomy" id="971"/>
    <lineage>
        <taxon>Bacteria</taxon>
        <taxon>Bacillati</taxon>
        <taxon>Bacillota</taxon>
        <taxon>Negativicutes</taxon>
        <taxon>Selenomonadales</taxon>
        <taxon>Selenomonadaceae</taxon>
        <taxon>Selenomonas</taxon>
    </lineage>
</organism>
<evidence type="ECO:0000256" key="6">
    <source>
        <dbReference type="ARBA" id="ARBA00023136"/>
    </source>
</evidence>
<dbReference type="InterPro" id="IPR003856">
    <property type="entry name" value="LPS_length_determ_N"/>
</dbReference>
<feature type="domain" description="Polysaccharide chain length determinant N-terminal" evidence="9">
    <location>
        <begin position="9"/>
        <end position="101"/>
    </location>
</feature>
<evidence type="ECO:0000313" key="11">
    <source>
        <dbReference type="EMBL" id="MBE6091678.1"/>
    </source>
</evidence>
<dbReference type="Pfam" id="PF13807">
    <property type="entry name" value="GNVR"/>
    <property type="match status" value="1"/>
</dbReference>
<evidence type="ECO:0000259" key="9">
    <source>
        <dbReference type="Pfam" id="PF02706"/>
    </source>
</evidence>
<evidence type="ECO:0000256" key="4">
    <source>
        <dbReference type="ARBA" id="ARBA00022692"/>
    </source>
</evidence>
<name>A0A927WMB6_SELRU</name>
<dbReference type="GO" id="GO:0005886">
    <property type="term" value="C:plasma membrane"/>
    <property type="evidence" value="ECO:0007669"/>
    <property type="project" value="UniProtKB-SubCell"/>
</dbReference>
<evidence type="ECO:0000313" key="12">
    <source>
        <dbReference type="Proteomes" id="UP000761380"/>
    </source>
</evidence>
<sequence length="460" mass="51056">MENNVQKEESIDLGKLMQIMYNRRKTVGTIVGGCTALALIVSFALPKTYESTTLVQTRSAVETGASSMAAAMGIGGGSNATLSYIELMKSRTVLDPIIDQLEWEDEKKKPKAKDFAKKFLKIENTKQTNLITVTATGKSPEEAQMISQSVVDNFLSMQTDKAKQTQSTFVKFLNERIDEAKQEAQEARTEFAEYQQKHKIYSPDEQARATVSKMNAFDDALGNMAVQQKANQAKLESVSAKLGDMRSSSQAFHINDNANVMALRKQIVDAQVNLVGLRERYTEENPNVISAQEKITALQQKLSEEVNTIVASQYTSINPAQADLIKDQANAEASIAVAQASEAAIKERRAEKEKELENFPQEVLEYLKLQQEASIKEGTYTGLVKQCEDSKIKEAMESMDIQIIDPANLPDENRPVGPKRKLIMGIGFVIGCLLSFVYSLILYKRETSDGGQEKFTYGKV</sequence>
<evidence type="ECO:0000256" key="5">
    <source>
        <dbReference type="ARBA" id="ARBA00022989"/>
    </source>
</evidence>
<dbReference type="Proteomes" id="UP000761380">
    <property type="component" value="Unassembled WGS sequence"/>
</dbReference>
<gene>
    <name evidence="11" type="ORF">E7201_00645</name>
</gene>
<keyword evidence="6 8" id="KW-0472">Membrane</keyword>
<keyword evidence="7" id="KW-0175">Coiled coil</keyword>
<comment type="caution">
    <text evidence="11">The sequence shown here is derived from an EMBL/GenBank/DDBJ whole genome shotgun (WGS) entry which is preliminary data.</text>
</comment>